<reference evidence="1" key="2">
    <citation type="submission" date="2025-08" db="UniProtKB">
        <authorList>
            <consortium name="Ensembl"/>
        </authorList>
    </citation>
    <scope>IDENTIFICATION</scope>
</reference>
<dbReference type="Proteomes" id="UP000005207">
    <property type="component" value="Linkage group LG1"/>
</dbReference>
<proteinExistence type="predicted"/>
<protein>
    <submittedName>
        <fullName evidence="1">Uncharacterized protein</fullName>
    </submittedName>
</protein>
<evidence type="ECO:0000313" key="1">
    <source>
        <dbReference type="Ensembl" id="ENSONIP00000042916.1"/>
    </source>
</evidence>
<reference evidence="1" key="3">
    <citation type="submission" date="2025-09" db="UniProtKB">
        <authorList>
            <consortium name="Ensembl"/>
        </authorList>
    </citation>
    <scope>IDENTIFICATION</scope>
</reference>
<dbReference type="GeneTree" id="ENSGT00990000210737"/>
<sequence length="49" mass="5608">MKEREVECRAVTMLGCVQVTGVYSSTKGTYLQSIKKYDPHTQIQNIRNC</sequence>
<evidence type="ECO:0000313" key="2">
    <source>
        <dbReference type="Proteomes" id="UP000005207"/>
    </source>
</evidence>
<dbReference type="Ensembl" id="ENSONIT00000061421.1">
    <property type="protein sequence ID" value="ENSONIP00000042916.1"/>
    <property type="gene ID" value="ENSONIG00000032618.1"/>
</dbReference>
<name>A0A669C7R8_ORENI</name>
<dbReference type="InParanoid" id="A0A669C7R8"/>
<reference evidence="2" key="1">
    <citation type="submission" date="2012-01" db="EMBL/GenBank/DDBJ databases">
        <title>The Genome Sequence of Oreochromis niloticus (Nile Tilapia).</title>
        <authorList>
            <consortium name="Broad Institute Genome Assembly Team"/>
            <consortium name="Broad Institute Sequencing Platform"/>
            <person name="Di Palma F."/>
            <person name="Johnson J."/>
            <person name="Lander E.S."/>
            <person name="Lindblad-Toh K."/>
        </authorList>
    </citation>
    <scope>NUCLEOTIDE SEQUENCE [LARGE SCALE GENOMIC DNA]</scope>
</reference>
<dbReference type="AlphaFoldDB" id="A0A669C7R8"/>
<organism evidence="1 2">
    <name type="scientific">Oreochromis niloticus</name>
    <name type="common">Nile tilapia</name>
    <name type="synonym">Tilapia nilotica</name>
    <dbReference type="NCBI Taxonomy" id="8128"/>
    <lineage>
        <taxon>Eukaryota</taxon>
        <taxon>Metazoa</taxon>
        <taxon>Chordata</taxon>
        <taxon>Craniata</taxon>
        <taxon>Vertebrata</taxon>
        <taxon>Euteleostomi</taxon>
        <taxon>Actinopterygii</taxon>
        <taxon>Neopterygii</taxon>
        <taxon>Teleostei</taxon>
        <taxon>Neoteleostei</taxon>
        <taxon>Acanthomorphata</taxon>
        <taxon>Ovalentaria</taxon>
        <taxon>Cichlomorphae</taxon>
        <taxon>Cichliformes</taxon>
        <taxon>Cichlidae</taxon>
        <taxon>African cichlids</taxon>
        <taxon>Pseudocrenilabrinae</taxon>
        <taxon>Oreochromini</taxon>
        <taxon>Oreochromis</taxon>
    </lineage>
</organism>
<accession>A0A669C7R8</accession>
<keyword evidence="2" id="KW-1185">Reference proteome</keyword>